<feature type="region of interest" description="Disordered" evidence="4">
    <location>
        <begin position="588"/>
        <end position="626"/>
    </location>
</feature>
<feature type="compositionally biased region" description="Low complexity" evidence="4">
    <location>
        <begin position="145"/>
        <end position="155"/>
    </location>
</feature>
<feature type="compositionally biased region" description="Basic and acidic residues" evidence="4">
    <location>
        <begin position="554"/>
        <end position="570"/>
    </location>
</feature>
<dbReference type="GO" id="GO:0030892">
    <property type="term" value="C:mitotic cohesin complex"/>
    <property type="evidence" value="ECO:0007669"/>
    <property type="project" value="TreeGrafter"/>
</dbReference>
<evidence type="ECO:0000313" key="8">
    <source>
        <dbReference type="Proteomes" id="UP000274822"/>
    </source>
</evidence>
<keyword evidence="3" id="KW-0539">Nucleus</keyword>
<dbReference type="InterPro" id="IPR036390">
    <property type="entry name" value="WH_DNA-bd_sf"/>
</dbReference>
<evidence type="ECO:0000256" key="3">
    <source>
        <dbReference type="ARBA" id="ARBA00023242"/>
    </source>
</evidence>
<keyword evidence="8" id="KW-1185">Reference proteome</keyword>
<accession>A0A433QEH5</accession>
<feature type="compositionally biased region" description="Polar residues" evidence="4">
    <location>
        <begin position="615"/>
        <end position="626"/>
    </location>
</feature>
<dbReference type="GO" id="GO:1990414">
    <property type="term" value="P:replication-born double-strand break repair via sister chromatid exchange"/>
    <property type="evidence" value="ECO:0007669"/>
    <property type="project" value="TreeGrafter"/>
</dbReference>
<evidence type="ECO:0000256" key="4">
    <source>
        <dbReference type="SAM" id="MobiDB-lite"/>
    </source>
</evidence>
<feature type="region of interest" description="Disordered" evidence="4">
    <location>
        <begin position="535"/>
        <end position="572"/>
    </location>
</feature>
<comment type="caution">
    <text evidence="7">The sequence shown here is derived from an EMBL/GenBank/DDBJ whole genome shotgun (WGS) entry which is preliminary data.</text>
</comment>
<sequence length="708" mass="76465">MFYSEAILSKKGPLAKVWLAAHWERKLSKNQFLQTNIHTSVGAIMGGDQPPMALRLSGQLLLGVVRIYSRKARYLLEDCNEALVKIKMAFRKGVVDMPDEQIMANLNAITLADSITEFDIMLPAPDANVGLWDDPATFLIPPGAPNSQQPPSSSATANISRPQDITLTDTVSRDTLFDPLMMLGGEDLLSQVPDTEDAREMRFDLGLEDDLGPITRGGPLPAADDDNMEDVEVEVGRDAAPDNSLLMDDLVGGRAEKHPADVTLDEPSMISLGNVSGLDALPATRTGDDDPLTALGGGGDDVLEFADMDLDAPLRRLSQDDGDDGQGEDVGAELGGFGDVFTPLPAARGAEGVGVPDTAERIMFDLETPRPAVTPATTVVTQAPHRKRKLIVDKVTELPHESIKNQIRDTSDIVAKPTFLPPTRKLKLLRDLERQGPRYLLDLNAPAGIVPELRGLFERKIKRPVVAADGDRSVKKIGEDGGNGEDEEDERRPEEDEARVPVVDEAEEDTAVGVPADDGVGIDVLDDVVHDAEEDYAVERDPSPTPATKPNKGKGKDQHVPDGGAAHDIDDLSDTGSLHLLFDADERDEEEAAQAAEATAMAKGGSQKAGVAGAGTSSSQGFSKSTVRTMKMLQREFGRREEAGEESVVRYGEIVGRAKRRDAVKLFFELLVLTTKDVVQVRQKEAYEGIEVRAKDKLFEPIPVVAGH</sequence>
<dbReference type="PANTHER" id="PTHR12585:SF69">
    <property type="entry name" value="FI11703P"/>
    <property type="match status" value="1"/>
</dbReference>
<feature type="domain" description="Rad21/Rec8-like protein C-terminal eukaryotic" evidence="5">
    <location>
        <begin position="658"/>
        <end position="697"/>
    </location>
</feature>
<organism evidence="7 8">
    <name type="scientific">Jimgerdemannia flammicorona</name>
    <dbReference type="NCBI Taxonomy" id="994334"/>
    <lineage>
        <taxon>Eukaryota</taxon>
        <taxon>Fungi</taxon>
        <taxon>Fungi incertae sedis</taxon>
        <taxon>Mucoromycota</taxon>
        <taxon>Mucoromycotina</taxon>
        <taxon>Endogonomycetes</taxon>
        <taxon>Endogonales</taxon>
        <taxon>Endogonaceae</taxon>
        <taxon>Jimgerdemannia</taxon>
    </lineage>
</organism>
<dbReference type="InterPro" id="IPR039781">
    <property type="entry name" value="Rad21/Rec8-like"/>
</dbReference>
<feature type="region of interest" description="Disordered" evidence="4">
    <location>
        <begin position="472"/>
        <end position="522"/>
    </location>
</feature>
<dbReference type="SUPFAM" id="SSF46785">
    <property type="entry name" value="Winged helix' DNA-binding domain"/>
    <property type="match status" value="1"/>
</dbReference>
<dbReference type="AlphaFoldDB" id="A0A433QEH5"/>
<evidence type="ECO:0000256" key="1">
    <source>
        <dbReference type="ARBA" id="ARBA00004123"/>
    </source>
</evidence>
<evidence type="ECO:0000259" key="6">
    <source>
        <dbReference type="Pfam" id="PF04825"/>
    </source>
</evidence>
<evidence type="ECO:0000313" key="7">
    <source>
        <dbReference type="EMBL" id="RUS28144.1"/>
    </source>
</evidence>
<feature type="region of interest" description="Disordered" evidence="4">
    <location>
        <begin position="139"/>
        <end position="165"/>
    </location>
</feature>
<feature type="domain" description="Rad21/Rec8-like protein N-terminal" evidence="6">
    <location>
        <begin position="1"/>
        <end position="101"/>
    </location>
</feature>
<dbReference type="Pfam" id="PF04824">
    <property type="entry name" value="Rad21_Rec8"/>
    <property type="match status" value="1"/>
</dbReference>
<dbReference type="Proteomes" id="UP000274822">
    <property type="component" value="Unassembled WGS sequence"/>
</dbReference>
<gene>
    <name evidence="7" type="ORF">BC938DRAFT_482262</name>
</gene>
<protein>
    <submittedName>
        <fullName evidence="7">Rec8 like protein-domain-containing protein</fullName>
    </submittedName>
</protein>
<dbReference type="Pfam" id="PF04825">
    <property type="entry name" value="Rad21_Rec8_N"/>
    <property type="match status" value="1"/>
</dbReference>
<dbReference type="PANTHER" id="PTHR12585">
    <property type="entry name" value="SCC1 / RAD21 FAMILY MEMBER"/>
    <property type="match status" value="1"/>
</dbReference>
<dbReference type="GO" id="GO:0003682">
    <property type="term" value="F:chromatin binding"/>
    <property type="evidence" value="ECO:0007669"/>
    <property type="project" value="TreeGrafter"/>
</dbReference>
<proteinExistence type="inferred from homology"/>
<dbReference type="InterPro" id="IPR023093">
    <property type="entry name" value="ScpA-like_C"/>
</dbReference>
<feature type="compositionally biased region" description="Low complexity" evidence="4">
    <location>
        <begin position="593"/>
        <end position="602"/>
    </location>
</feature>
<evidence type="ECO:0000259" key="5">
    <source>
        <dbReference type="Pfam" id="PF04824"/>
    </source>
</evidence>
<name>A0A433QEH5_9FUNG</name>
<dbReference type="GO" id="GO:0005634">
    <property type="term" value="C:nucleus"/>
    <property type="evidence" value="ECO:0007669"/>
    <property type="project" value="UniProtKB-SubCell"/>
</dbReference>
<dbReference type="EMBL" id="RBNJ01007110">
    <property type="protein sequence ID" value="RUS28144.1"/>
    <property type="molecule type" value="Genomic_DNA"/>
</dbReference>
<dbReference type="InterPro" id="IPR006909">
    <property type="entry name" value="Rad21/Rec8_C_eu"/>
</dbReference>
<reference evidence="7 8" key="1">
    <citation type="journal article" date="2018" name="New Phytol.">
        <title>Phylogenomics of Endogonaceae and evolution of mycorrhizas within Mucoromycota.</title>
        <authorList>
            <person name="Chang Y."/>
            <person name="Desiro A."/>
            <person name="Na H."/>
            <person name="Sandor L."/>
            <person name="Lipzen A."/>
            <person name="Clum A."/>
            <person name="Barry K."/>
            <person name="Grigoriev I.V."/>
            <person name="Martin F.M."/>
            <person name="Stajich J.E."/>
            <person name="Smith M.E."/>
            <person name="Bonito G."/>
            <person name="Spatafora J.W."/>
        </authorList>
    </citation>
    <scope>NUCLEOTIDE SEQUENCE [LARGE SCALE GENOMIC DNA]</scope>
    <source>
        <strain evidence="7 8">AD002</strain>
    </source>
</reference>
<evidence type="ECO:0000256" key="2">
    <source>
        <dbReference type="ARBA" id="ARBA00009870"/>
    </source>
</evidence>
<dbReference type="GO" id="GO:0007064">
    <property type="term" value="P:mitotic sister chromatid cohesion"/>
    <property type="evidence" value="ECO:0007669"/>
    <property type="project" value="TreeGrafter"/>
</dbReference>
<comment type="similarity">
    <text evidence="2">Belongs to the rad21 family.</text>
</comment>
<feature type="compositionally biased region" description="Polar residues" evidence="4">
    <location>
        <begin position="156"/>
        <end position="165"/>
    </location>
</feature>
<dbReference type="InterPro" id="IPR006910">
    <property type="entry name" value="Rad21_Rec8_N"/>
</dbReference>
<dbReference type="Gene3D" id="1.10.10.580">
    <property type="entry name" value="Structural maintenance of chromosome 1. Chain E"/>
    <property type="match status" value="1"/>
</dbReference>
<dbReference type="CDD" id="cd21788">
    <property type="entry name" value="Rad21_Rec8_M_SpRad21p-like"/>
    <property type="match status" value="1"/>
</dbReference>
<comment type="subcellular location">
    <subcellularLocation>
        <location evidence="1">Nucleus</location>
    </subcellularLocation>
</comment>